<accession>A0A811VBL0</accession>
<keyword evidence="2" id="KW-1185">Reference proteome</keyword>
<comment type="caution">
    <text evidence="1">The sequence shown here is derived from an EMBL/GenBank/DDBJ whole genome shotgun (WGS) entry which is preliminary data.</text>
</comment>
<sequence length="131" mass="14284">MAGSLKVHSSDDTNLTVTLRPEGKTFNGLREARWAAHLMDTLRYFELGWVKALDLSFSVMIPNHEETLIGLLKRSHIENIEEGEAGLAIKDVRIGGSMSDLDAVGILIVRAKNSKATLAVGSPVTTQICRP</sequence>
<evidence type="ECO:0000313" key="1">
    <source>
        <dbReference type="EMBL" id="CAD7012371.1"/>
    </source>
</evidence>
<dbReference type="AlphaFoldDB" id="A0A811VBL0"/>
<proteinExistence type="predicted"/>
<evidence type="ECO:0000313" key="2">
    <source>
        <dbReference type="Proteomes" id="UP000606786"/>
    </source>
</evidence>
<organism evidence="1 2">
    <name type="scientific">Ceratitis capitata</name>
    <name type="common">Mediterranean fruit fly</name>
    <name type="synonym">Tephritis capitata</name>
    <dbReference type="NCBI Taxonomy" id="7213"/>
    <lineage>
        <taxon>Eukaryota</taxon>
        <taxon>Metazoa</taxon>
        <taxon>Ecdysozoa</taxon>
        <taxon>Arthropoda</taxon>
        <taxon>Hexapoda</taxon>
        <taxon>Insecta</taxon>
        <taxon>Pterygota</taxon>
        <taxon>Neoptera</taxon>
        <taxon>Endopterygota</taxon>
        <taxon>Diptera</taxon>
        <taxon>Brachycera</taxon>
        <taxon>Muscomorpha</taxon>
        <taxon>Tephritoidea</taxon>
        <taxon>Tephritidae</taxon>
        <taxon>Ceratitis</taxon>
        <taxon>Ceratitis</taxon>
    </lineage>
</organism>
<protein>
    <submittedName>
        <fullName evidence="1">(Mediterranean fruit fly) hypothetical protein</fullName>
    </submittedName>
</protein>
<name>A0A811VBL0_CERCA</name>
<dbReference type="Proteomes" id="UP000606786">
    <property type="component" value="Unassembled WGS sequence"/>
</dbReference>
<reference evidence="1" key="1">
    <citation type="submission" date="2020-11" db="EMBL/GenBank/DDBJ databases">
        <authorList>
            <person name="Whitehead M."/>
        </authorList>
    </citation>
    <scope>NUCLEOTIDE SEQUENCE</scope>
    <source>
        <strain evidence="1">EGII</strain>
    </source>
</reference>
<gene>
    <name evidence="1" type="ORF">CCAP1982_LOCUS20465</name>
</gene>
<dbReference type="EMBL" id="CAJHJT010000056">
    <property type="protein sequence ID" value="CAD7012371.1"/>
    <property type="molecule type" value="Genomic_DNA"/>
</dbReference>